<sequence length="572" mass="67444">MEPRRKKMRMTLRSDSKKSAAQPLLKLPKLPLLAQIEVIKFMTPNEQYLLSKCSRKTRQVVKNSIPNKNPTQEIWVKFYRGTVSNFSKKISKLDKPDTVCFFMKIDNNMLLIHESPGKFSPKEHEYICDLFKAPSDVYVVCDGFELSSEEFAINSSIKRSNLLNSDWSHEWMKEYSELHPNQDLILLNGHFTNTLKNVHSFLGAQNLLISSTKGLCPYPVLFSFQGQHLFIEDVKFNPFYFQIFVDNWMRKKNDNLKSAIFQLVPGSVVGNLKYEKFNGMDRKFQYDSPFSSNYKLQTTMEPSKKKMRMTLRSYTKKPPSQPLLKFTFLVQCEIMKLLTPSEQFLLSKCSKRAHRAVKNSIPKNRNPEIWVHPDRATSYYLKLAENEFLIHESSLPHPEQKKIHEYICNLFDAPLELYVNWQNSNFEDISEDYEFDQNSIKRSQFLVSYWLKFMLQEYSKRYPKQDLVLYKGVMANFLTTGNIFSDARNLMLFSMEVYCPCNILLNFQGEHLLMEDVQISKFWIKVFVQNWIKKRNDRLKSVILQLQQDSVIRDLKFEKFSGSIRQFQYDSP</sequence>
<evidence type="ECO:0000313" key="3">
    <source>
        <dbReference type="EMBL" id="EGT33482.1"/>
    </source>
</evidence>
<evidence type="ECO:0000313" key="4">
    <source>
        <dbReference type="Proteomes" id="UP000008068"/>
    </source>
</evidence>
<protein>
    <recommendedName>
        <fullName evidence="2">F-box domain-containing protein</fullName>
    </recommendedName>
</protein>
<feature type="domain" description="F-box" evidence="2">
    <location>
        <begin position="24"/>
        <end position="78"/>
    </location>
</feature>
<gene>
    <name evidence="3" type="ORF">CAEBREN_15360</name>
</gene>
<dbReference type="InterPro" id="IPR001810">
    <property type="entry name" value="F-box_dom"/>
</dbReference>
<proteinExistence type="predicted"/>
<organism evidence="4">
    <name type="scientific">Caenorhabditis brenneri</name>
    <name type="common">Nematode worm</name>
    <dbReference type="NCBI Taxonomy" id="135651"/>
    <lineage>
        <taxon>Eukaryota</taxon>
        <taxon>Metazoa</taxon>
        <taxon>Ecdysozoa</taxon>
        <taxon>Nematoda</taxon>
        <taxon>Chromadorea</taxon>
        <taxon>Rhabditida</taxon>
        <taxon>Rhabditina</taxon>
        <taxon>Rhabditomorpha</taxon>
        <taxon>Rhabditoidea</taxon>
        <taxon>Rhabditidae</taxon>
        <taxon>Peloderinae</taxon>
        <taxon>Caenorhabditis</taxon>
    </lineage>
</organism>
<dbReference type="PROSITE" id="PS50181">
    <property type="entry name" value="FBOX"/>
    <property type="match status" value="1"/>
</dbReference>
<evidence type="ECO:0000256" key="1">
    <source>
        <dbReference type="SAM" id="MobiDB-lite"/>
    </source>
</evidence>
<feature type="region of interest" description="Disordered" evidence="1">
    <location>
        <begin position="1"/>
        <end position="20"/>
    </location>
</feature>
<dbReference type="AlphaFoldDB" id="G0PL28"/>
<dbReference type="PANTHER" id="PTHR21503">
    <property type="entry name" value="F-BOX-CONTAINING HYPOTHETICAL PROTEIN C.ELEGANS"/>
    <property type="match status" value="1"/>
</dbReference>
<dbReference type="OrthoDB" id="5883982at2759"/>
<name>G0PL28_CAEBE</name>
<dbReference type="Pfam" id="PF00646">
    <property type="entry name" value="F-box"/>
    <property type="match status" value="2"/>
</dbReference>
<keyword evidence="4" id="KW-1185">Reference proteome</keyword>
<dbReference type="InParanoid" id="G0PL28"/>
<dbReference type="Proteomes" id="UP000008068">
    <property type="component" value="Unassembled WGS sequence"/>
</dbReference>
<dbReference type="EMBL" id="GL380982">
    <property type="protein sequence ID" value="EGT33482.1"/>
    <property type="molecule type" value="Genomic_DNA"/>
</dbReference>
<dbReference type="HOGENOM" id="CLU_476695_0_0_1"/>
<feature type="compositionally biased region" description="Basic residues" evidence="1">
    <location>
        <begin position="1"/>
        <end position="10"/>
    </location>
</feature>
<accession>G0PL28</accession>
<reference evidence="4" key="1">
    <citation type="submission" date="2011-07" db="EMBL/GenBank/DDBJ databases">
        <authorList>
            <consortium name="Caenorhabditis brenneri Sequencing and Analysis Consortium"/>
            <person name="Wilson R.K."/>
        </authorList>
    </citation>
    <scope>NUCLEOTIDE SEQUENCE [LARGE SCALE GENOMIC DNA]</scope>
    <source>
        <strain evidence="4">PB2801</strain>
    </source>
</reference>
<evidence type="ECO:0000259" key="2">
    <source>
        <dbReference type="PROSITE" id="PS50181"/>
    </source>
</evidence>
<dbReference type="OMA" id="ITANDWN"/>
<dbReference type="PANTHER" id="PTHR21503:SF8">
    <property type="entry name" value="F-BOX ASSOCIATED DOMAIN-CONTAINING PROTEIN-RELATED"/>
    <property type="match status" value="1"/>
</dbReference>